<evidence type="ECO:0000313" key="3">
    <source>
        <dbReference type="Proteomes" id="UP001200034"/>
    </source>
</evidence>
<feature type="non-terminal residue" evidence="2">
    <location>
        <position position="269"/>
    </location>
</feature>
<feature type="region of interest" description="Disordered" evidence="1">
    <location>
        <begin position="108"/>
        <end position="133"/>
    </location>
</feature>
<feature type="non-terminal residue" evidence="2">
    <location>
        <position position="1"/>
    </location>
</feature>
<name>A0AAD4PLD3_9MUSC</name>
<sequence>IMACICCRCGTLREDGTATLCLPVTGTQNFHCHCFCCIQPPRMKCFHCNMWRDLEPMESHGPCVPNKLHLFVNSEPWPPFPVHTPQPPIVGMVVTLGNAQEVEPLPEVCNEPEEDSISEASVPDSTADRKPQISRKAKWVSIGDIRKWNNCIRCGMVKIKTSGWLRHAQKCGQDSSYTSRRFFIYLHTLAWCNTLVNDTFWEQHTNTTNGKCKICRMSRLNKIPLPYQPKPPSRKNEARYAKQRQSRLNKSRIKRRQSMAAEVPGISHQ</sequence>
<organism evidence="2 3">
    <name type="scientific">Drosophila rubida</name>
    <dbReference type="NCBI Taxonomy" id="30044"/>
    <lineage>
        <taxon>Eukaryota</taxon>
        <taxon>Metazoa</taxon>
        <taxon>Ecdysozoa</taxon>
        <taxon>Arthropoda</taxon>
        <taxon>Hexapoda</taxon>
        <taxon>Insecta</taxon>
        <taxon>Pterygota</taxon>
        <taxon>Neoptera</taxon>
        <taxon>Endopterygota</taxon>
        <taxon>Diptera</taxon>
        <taxon>Brachycera</taxon>
        <taxon>Muscomorpha</taxon>
        <taxon>Ephydroidea</taxon>
        <taxon>Drosophilidae</taxon>
        <taxon>Drosophila</taxon>
    </lineage>
</organism>
<protein>
    <submittedName>
        <fullName evidence="2">Uncharacterized protein</fullName>
    </submittedName>
</protein>
<proteinExistence type="predicted"/>
<dbReference type="AlphaFoldDB" id="A0AAD4PLD3"/>
<evidence type="ECO:0000256" key="1">
    <source>
        <dbReference type="SAM" id="MobiDB-lite"/>
    </source>
</evidence>
<evidence type="ECO:0000313" key="2">
    <source>
        <dbReference type="EMBL" id="KAH8371063.1"/>
    </source>
</evidence>
<feature type="compositionally biased region" description="Basic residues" evidence="1">
    <location>
        <begin position="241"/>
        <end position="257"/>
    </location>
</feature>
<accession>A0AAD4PLD3</accession>
<dbReference type="EMBL" id="JAJJHW010002585">
    <property type="protein sequence ID" value="KAH8371063.1"/>
    <property type="molecule type" value="Genomic_DNA"/>
</dbReference>
<keyword evidence="3" id="KW-1185">Reference proteome</keyword>
<gene>
    <name evidence="2" type="ORF">KR093_006085</name>
</gene>
<dbReference type="Proteomes" id="UP001200034">
    <property type="component" value="Unassembled WGS sequence"/>
</dbReference>
<feature type="region of interest" description="Disordered" evidence="1">
    <location>
        <begin position="226"/>
        <end position="269"/>
    </location>
</feature>
<comment type="caution">
    <text evidence="2">The sequence shown here is derived from an EMBL/GenBank/DDBJ whole genome shotgun (WGS) entry which is preliminary data.</text>
</comment>
<reference evidence="2" key="1">
    <citation type="journal article" date="2021" name="Mol. Ecol. Resour.">
        <title>Phylogenomic analyses of the genus Drosophila reveals genomic signals of climate adaptation.</title>
        <authorList>
            <person name="Li F."/>
            <person name="Rane R.V."/>
            <person name="Luria V."/>
            <person name="Xiong Z."/>
            <person name="Chen J."/>
            <person name="Li Z."/>
            <person name="Catullo R.A."/>
            <person name="Griffin P.C."/>
            <person name="Schiffer M."/>
            <person name="Pearce S."/>
            <person name="Lee S.F."/>
            <person name="McElroy K."/>
            <person name="Stocker A."/>
            <person name="Shirriffs J."/>
            <person name="Cockerell F."/>
            <person name="Coppin C."/>
            <person name="Sgro C.M."/>
            <person name="Karger A."/>
            <person name="Cain J.W."/>
            <person name="Weber J.A."/>
            <person name="Santpere G."/>
            <person name="Kirschner M.W."/>
            <person name="Hoffmann A.A."/>
            <person name="Oakeshott J.G."/>
            <person name="Zhang G."/>
        </authorList>
    </citation>
    <scope>NUCLEOTIDE SEQUENCE</scope>
    <source>
        <strain evidence="2">BGI-SZ-2011g</strain>
    </source>
</reference>